<dbReference type="Proteomes" id="UP001195483">
    <property type="component" value="Unassembled WGS sequence"/>
</dbReference>
<evidence type="ECO:0000313" key="2">
    <source>
        <dbReference type="EMBL" id="KAK3605962.1"/>
    </source>
</evidence>
<reference evidence="2" key="1">
    <citation type="journal article" date="2021" name="Genome Biol. Evol.">
        <title>A High-Quality Reference Genome for a Parasitic Bivalve with Doubly Uniparental Inheritance (Bivalvia: Unionida).</title>
        <authorList>
            <person name="Smith C.H."/>
        </authorList>
    </citation>
    <scope>NUCLEOTIDE SEQUENCE</scope>
    <source>
        <strain evidence="2">CHS0354</strain>
    </source>
</reference>
<dbReference type="Gene3D" id="3.40.50.10140">
    <property type="entry name" value="Toll/interleukin-1 receptor homology (TIR) domain"/>
    <property type="match status" value="1"/>
</dbReference>
<dbReference type="InterPro" id="IPR035897">
    <property type="entry name" value="Toll_tir_struct_dom_sf"/>
</dbReference>
<evidence type="ECO:0000256" key="1">
    <source>
        <dbReference type="SAM" id="MobiDB-lite"/>
    </source>
</evidence>
<protein>
    <submittedName>
        <fullName evidence="2">Uncharacterized protein</fullName>
    </submittedName>
</protein>
<name>A0AAE0T8V4_9BIVA</name>
<feature type="region of interest" description="Disordered" evidence="1">
    <location>
        <begin position="296"/>
        <end position="324"/>
    </location>
</feature>
<accession>A0AAE0T8V4</accession>
<feature type="compositionally biased region" description="Basic residues" evidence="1">
    <location>
        <begin position="313"/>
        <end position="324"/>
    </location>
</feature>
<feature type="compositionally biased region" description="Basic and acidic residues" evidence="1">
    <location>
        <begin position="298"/>
        <end position="307"/>
    </location>
</feature>
<organism evidence="2 3">
    <name type="scientific">Potamilus streckersoni</name>
    <dbReference type="NCBI Taxonomy" id="2493646"/>
    <lineage>
        <taxon>Eukaryota</taxon>
        <taxon>Metazoa</taxon>
        <taxon>Spiralia</taxon>
        <taxon>Lophotrochozoa</taxon>
        <taxon>Mollusca</taxon>
        <taxon>Bivalvia</taxon>
        <taxon>Autobranchia</taxon>
        <taxon>Heteroconchia</taxon>
        <taxon>Palaeoheterodonta</taxon>
        <taxon>Unionida</taxon>
        <taxon>Unionoidea</taxon>
        <taxon>Unionidae</taxon>
        <taxon>Ambleminae</taxon>
        <taxon>Lampsilini</taxon>
        <taxon>Potamilus</taxon>
    </lineage>
</organism>
<gene>
    <name evidence="2" type="ORF">CHS0354_019639</name>
</gene>
<proteinExistence type="predicted"/>
<evidence type="ECO:0000313" key="3">
    <source>
        <dbReference type="Proteomes" id="UP001195483"/>
    </source>
</evidence>
<comment type="caution">
    <text evidence="2">The sequence shown here is derived from an EMBL/GenBank/DDBJ whole genome shotgun (WGS) entry which is preliminary data.</text>
</comment>
<keyword evidence="3" id="KW-1185">Reference proteome</keyword>
<sequence length="337" mass="38999">MAGSIPSPEYDEYLTTYDVQQGGAVHFSACLIYDIKSREIVMRFVTRMNQINPYLIFFDPYFDILPGSYENDALAEIIEKRCDGKVLVFLPETDNFTNANMDFALQYAKHLDVAGKRRRLVPVHCHNNTFWPNVVKGLKEIDMYEDDSLQYWVQQSRQFRPSFSPKGPLRRECILFNRSYSYPLTGHQCFQTRSDGQNNESYSSLRTTYPPMGMKQAENGRFCKSIPTVEESRSLQIDKDKQSVKDASIKICSEEFHSRSISYQNDTSFGSSQIAFDESYLSVDSLATGENEVVVSDGEVKEKETTRNSKANQPHKKKDKRKTKFQRWLFFLKKKAE</sequence>
<reference evidence="2" key="2">
    <citation type="journal article" date="2021" name="Genome Biol. Evol.">
        <title>Developing a high-quality reference genome for a parasitic bivalve with doubly uniparental inheritance (Bivalvia: Unionida).</title>
        <authorList>
            <person name="Smith C.H."/>
        </authorList>
    </citation>
    <scope>NUCLEOTIDE SEQUENCE</scope>
    <source>
        <strain evidence="2">CHS0354</strain>
        <tissue evidence="2">Mantle</tissue>
    </source>
</reference>
<reference evidence="2" key="3">
    <citation type="submission" date="2023-05" db="EMBL/GenBank/DDBJ databases">
        <authorList>
            <person name="Smith C.H."/>
        </authorList>
    </citation>
    <scope>NUCLEOTIDE SEQUENCE</scope>
    <source>
        <strain evidence="2">CHS0354</strain>
        <tissue evidence="2">Mantle</tissue>
    </source>
</reference>
<dbReference type="EMBL" id="JAEAOA010001198">
    <property type="protein sequence ID" value="KAK3605962.1"/>
    <property type="molecule type" value="Genomic_DNA"/>
</dbReference>
<dbReference type="AlphaFoldDB" id="A0AAE0T8V4"/>